<evidence type="ECO:0000256" key="26">
    <source>
        <dbReference type="SAM" id="MobiDB-lite"/>
    </source>
</evidence>
<dbReference type="InterPro" id="IPR003599">
    <property type="entry name" value="Ig_sub"/>
</dbReference>
<proteinExistence type="predicted"/>
<dbReference type="PROSITE" id="PS00021">
    <property type="entry name" value="KRINGLE_1"/>
    <property type="match status" value="1"/>
</dbReference>
<dbReference type="PROSITE" id="PS50070">
    <property type="entry name" value="KRINGLE_2"/>
    <property type="match status" value="1"/>
</dbReference>
<feature type="binding site" evidence="22">
    <location>
        <position position="849"/>
    </location>
    <ligand>
        <name>ATP</name>
        <dbReference type="ChEBI" id="CHEBI:30616"/>
    </ligand>
</feature>
<dbReference type="PANTHER" id="PTHR24416">
    <property type="entry name" value="TYROSINE-PROTEIN KINASE RECEPTOR"/>
    <property type="match status" value="1"/>
</dbReference>
<evidence type="ECO:0000259" key="30">
    <source>
        <dbReference type="PROSITE" id="PS50038"/>
    </source>
</evidence>
<keyword evidence="18" id="KW-0325">Glycoprotein</keyword>
<evidence type="ECO:0000256" key="2">
    <source>
        <dbReference type="ARBA" id="ARBA00011902"/>
    </source>
</evidence>
<dbReference type="GO" id="GO:0017147">
    <property type="term" value="F:Wnt-protein binding"/>
    <property type="evidence" value="ECO:0007669"/>
    <property type="project" value="TreeGrafter"/>
</dbReference>
<feature type="binding site" evidence="23">
    <location>
        <position position="871"/>
    </location>
    <ligand>
        <name>Mg(2+)</name>
        <dbReference type="ChEBI" id="CHEBI:18420"/>
    </ligand>
</feature>
<dbReference type="InterPro" id="IPR036179">
    <property type="entry name" value="Ig-like_dom_sf"/>
</dbReference>
<evidence type="ECO:0000256" key="15">
    <source>
        <dbReference type="ARBA" id="ARBA00023137"/>
    </source>
</evidence>
<keyword evidence="5" id="KW-0597">Phosphoprotein</keyword>
<feature type="active site" description="Proton acceptor" evidence="21">
    <location>
        <position position="845"/>
    </location>
</feature>
<comment type="subcellular location">
    <subcellularLocation>
        <location evidence="1">Cell membrane</location>
        <topology evidence="1">Single-pass type I membrane protein</topology>
    </subcellularLocation>
</comment>
<evidence type="ECO:0000256" key="7">
    <source>
        <dbReference type="ARBA" id="ARBA00022679"/>
    </source>
</evidence>
<evidence type="ECO:0000256" key="5">
    <source>
        <dbReference type="ARBA" id="ARBA00022553"/>
    </source>
</evidence>
<reference evidence="33" key="1">
    <citation type="submission" date="2015-10" db="EMBL/GenBank/DDBJ databases">
        <title>EvidentialGene: Evidence-directed Construction of Complete mRNA Transcriptomes without Genomes.</title>
        <authorList>
            <person name="Gilbert D.G."/>
        </authorList>
    </citation>
    <scope>NUCLEOTIDE SEQUENCE</scope>
</reference>
<evidence type="ECO:0000259" key="32">
    <source>
        <dbReference type="PROSITE" id="PS50835"/>
    </source>
</evidence>
<dbReference type="Pfam" id="PF00051">
    <property type="entry name" value="Kringle"/>
    <property type="match status" value="1"/>
</dbReference>
<feature type="binding site" evidence="22 25">
    <location>
        <position position="733"/>
    </location>
    <ligand>
        <name>ATP</name>
        <dbReference type="ChEBI" id="CHEBI:30616"/>
    </ligand>
</feature>
<evidence type="ECO:0000256" key="25">
    <source>
        <dbReference type="PROSITE-ProRule" id="PRU10141"/>
    </source>
</evidence>
<keyword evidence="35" id="KW-1185">Reference proteome</keyword>
<dbReference type="InterPro" id="IPR008266">
    <property type="entry name" value="Tyr_kinase_AS"/>
</dbReference>
<evidence type="ECO:0000256" key="3">
    <source>
        <dbReference type="ARBA" id="ARBA00022473"/>
    </source>
</evidence>
<dbReference type="GO" id="GO:0005886">
    <property type="term" value="C:plasma membrane"/>
    <property type="evidence" value="ECO:0007669"/>
    <property type="project" value="UniProtKB-SubCell"/>
</dbReference>
<comment type="caution">
    <text evidence="24">Lacks conserved residue(s) required for the propagation of feature annotation.</text>
</comment>
<dbReference type="Gene3D" id="2.60.40.10">
    <property type="entry name" value="Immunoglobulins"/>
    <property type="match status" value="2"/>
</dbReference>
<dbReference type="CDD" id="cd07469">
    <property type="entry name" value="CRD_TK_ROR_related"/>
    <property type="match status" value="1"/>
</dbReference>
<dbReference type="InterPro" id="IPR036790">
    <property type="entry name" value="Frizzled_dom_sf"/>
</dbReference>
<dbReference type="FunFam" id="3.30.200.20:FF:000159">
    <property type="entry name" value="muscle, skeletal receptor tyrosine-protein kinase"/>
    <property type="match status" value="1"/>
</dbReference>
<keyword evidence="19" id="KW-0393">Immunoglobulin domain</keyword>
<dbReference type="Proteomes" id="UP000076858">
    <property type="component" value="Unassembled WGS sequence"/>
</dbReference>
<dbReference type="InterPro" id="IPR001245">
    <property type="entry name" value="Ser-Thr/Tyr_kinase_cat_dom"/>
</dbReference>
<dbReference type="InterPro" id="IPR011009">
    <property type="entry name" value="Kinase-like_dom_sf"/>
</dbReference>
<dbReference type="InterPro" id="IPR013783">
    <property type="entry name" value="Ig-like_fold"/>
</dbReference>
<dbReference type="InterPro" id="IPR020067">
    <property type="entry name" value="Frizzled_dom"/>
</dbReference>
<feature type="region of interest" description="Disordered" evidence="26">
    <location>
        <begin position="131"/>
        <end position="156"/>
    </location>
</feature>
<evidence type="ECO:0000259" key="31">
    <source>
        <dbReference type="PROSITE" id="PS50070"/>
    </source>
</evidence>
<keyword evidence="14 27" id="KW-0472">Membrane</keyword>
<dbReference type="GO" id="GO:0005524">
    <property type="term" value="F:ATP binding"/>
    <property type="evidence" value="ECO:0007669"/>
    <property type="project" value="UniProtKB-UniRule"/>
</dbReference>
<dbReference type="Gene3D" id="2.40.20.10">
    <property type="entry name" value="Plasminogen Kringle 4"/>
    <property type="match status" value="1"/>
</dbReference>
<keyword evidence="17 34" id="KW-0675">Receptor</keyword>
<feature type="chain" id="PRO_5007981379" description="receptor protein-tyrosine kinase" evidence="28">
    <location>
        <begin position="23"/>
        <end position="1007"/>
    </location>
</feature>
<evidence type="ECO:0000256" key="11">
    <source>
        <dbReference type="ARBA" id="ARBA00022777"/>
    </source>
</evidence>
<evidence type="ECO:0000256" key="6">
    <source>
        <dbReference type="ARBA" id="ARBA00022572"/>
    </source>
</evidence>
<evidence type="ECO:0000256" key="9">
    <source>
        <dbReference type="ARBA" id="ARBA00022729"/>
    </source>
</evidence>
<dbReference type="InterPro" id="IPR020635">
    <property type="entry name" value="Tyr_kinase_cat_dom"/>
</dbReference>
<feature type="binding site" evidence="22">
    <location>
        <begin position="780"/>
        <end position="786"/>
    </location>
    <ligand>
        <name>ATP</name>
        <dbReference type="ChEBI" id="CHEBI:30616"/>
    </ligand>
</feature>
<dbReference type="Gene3D" id="3.30.200.20">
    <property type="entry name" value="Phosphorylase Kinase, domain 1"/>
    <property type="match status" value="1"/>
</dbReference>
<dbReference type="SMART" id="SM00219">
    <property type="entry name" value="TyrKc"/>
    <property type="match status" value="1"/>
</dbReference>
<evidence type="ECO:0000256" key="8">
    <source>
        <dbReference type="ARBA" id="ARBA00022692"/>
    </source>
</evidence>
<evidence type="ECO:0000256" key="1">
    <source>
        <dbReference type="ARBA" id="ARBA00004251"/>
    </source>
</evidence>
<dbReference type="EMBL" id="GDIQ01061045">
    <property type="protein sequence ID" value="JAN33692.1"/>
    <property type="molecule type" value="Transcribed_RNA"/>
</dbReference>
<dbReference type="CDD" id="cd00108">
    <property type="entry name" value="KR"/>
    <property type="match status" value="1"/>
</dbReference>
<keyword evidence="10 22" id="KW-0547">Nucleotide-binding</keyword>
<feature type="domain" description="Protein kinase" evidence="29">
    <location>
        <begin position="699"/>
        <end position="985"/>
    </location>
</feature>
<keyword evidence="12 22" id="KW-0067">ATP-binding</keyword>
<dbReference type="GO" id="GO:0007169">
    <property type="term" value="P:cell surface receptor protein tyrosine kinase signaling pathway"/>
    <property type="evidence" value="ECO:0007669"/>
    <property type="project" value="TreeGrafter"/>
</dbReference>
<dbReference type="PANTHER" id="PTHR24416:SF317">
    <property type="entry name" value="MUSCLE, SKELETAL RECEPTOR TYROSINE-PROTEIN KINASE"/>
    <property type="match status" value="1"/>
</dbReference>
<dbReference type="AlphaFoldDB" id="A0A0P5NZ85"/>
<keyword evidence="13 27" id="KW-1133">Transmembrane helix</keyword>
<dbReference type="SUPFAM" id="SSF57440">
    <property type="entry name" value="Kringle-like"/>
    <property type="match status" value="1"/>
</dbReference>
<dbReference type="InterPro" id="IPR013806">
    <property type="entry name" value="Kringle-like"/>
</dbReference>
<dbReference type="GO" id="GO:0046872">
    <property type="term" value="F:metal ion binding"/>
    <property type="evidence" value="ECO:0007669"/>
    <property type="project" value="UniProtKB-KW"/>
</dbReference>
<dbReference type="SMART" id="SM00409">
    <property type="entry name" value="IG"/>
    <property type="match status" value="1"/>
</dbReference>
<feature type="compositionally biased region" description="Basic and acidic residues" evidence="26">
    <location>
        <begin position="143"/>
        <end position="156"/>
    </location>
</feature>
<dbReference type="InterPro" id="IPR017441">
    <property type="entry name" value="Protein_kinase_ATP_BS"/>
</dbReference>
<keyword evidence="15" id="KW-0829">Tyrosine-protein kinase</keyword>
<comment type="catalytic activity">
    <reaction evidence="20">
        <text>L-tyrosyl-[protein] + ATP = O-phospho-L-tyrosyl-[protein] + ADP + H(+)</text>
        <dbReference type="Rhea" id="RHEA:10596"/>
        <dbReference type="Rhea" id="RHEA-COMP:10136"/>
        <dbReference type="Rhea" id="RHEA-COMP:20101"/>
        <dbReference type="ChEBI" id="CHEBI:15378"/>
        <dbReference type="ChEBI" id="CHEBI:30616"/>
        <dbReference type="ChEBI" id="CHEBI:46858"/>
        <dbReference type="ChEBI" id="CHEBI:61978"/>
        <dbReference type="ChEBI" id="CHEBI:456216"/>
        <dbReference type="EC" id="2.7.10.1"/>
    </reaction>
</comment>
<evidence type="ECO:0000256" key="18">
    <source>
        <dbReference type="ARBA" id="ARBA00023180"/>
    </source>
</evidence>
<dbReference type="PROSITE" id="PS00107">
    <property type="entry name" value="PROTEIN_KINASE_ATP"/>
    <property type="match status" value="1"/>
</dbReference>
<dbReference type="FunFam" id="2.40.20.10:FF:000018">
    <property type="entry name" value="Muscle, skeletal receptor tyrosine protein kinase"/>
    <property type="match status" value="1"/>
</dbReference>
<dbReference type="PRINTS" id="PR00109">
    <property type="entry name" value="TYRKINASE"/>
</dbReference>
<dbReference type="FunFam" id="1.10.510.10:FF:001678">
    <property type="entry name" value="Muscle, skeletal receptor tyrosine protein kinase"/>
    <property type="match status" value="1"/>
</dbReference>
<evidence type="ECO:0000256" key="20">
    <source>
        <dbReference type="ARBA" id="ARBA00051243"/>
    </source>
</evidence>
<dbReference type="PROSITE" id="PS50038">
    <property type="entry name" value="FZ"/>
    <property type="match status" value="1"/>
</dbReference>
<keyword evidence="23" id="KW-0460">Magnesium</keyword>
<evidence type="ECO:0000256" key="12">
    <source>
        <dbReference type="ARBA" id="ARBA00022840"/>
    </source>
</evidence>
<evidence type="ECO:0000256" key="23">
    <source>
        <dbReference type="PIRSR" id="PIRSR000615-3"/>
    </source>
</evidence>
<dbReference type="InterPro" id="IPR050122">
    <property type="entry name" value="RTK"/>
</dbReference>
<dbReference type="GO" id="GO:0045202">
    <property type="term" value="C:synapse"/>
    <property type="evidence" value="ECO:0007669"/>
    <property type="project" value="UniProtKB-SubCell"/>
</dbReference>
<feature type="binding site" evidence="23">
    <location>
        <position position="678"/>
    </location>
    <ligand>
        <name>Mg(2+)</name>
        <dbReference type="ChEBI" id="CHEBI:18420"/>
    </ligand>
</feature>
<accession>A0A0P5NZ85</accession>
<keyword evidence="3" id="KW-0217">Developmental protein</keyword>
<feature type="domain" description="FZ" evidence="30">
    <location>
        <begin position="353"/>
        <end position="512"/>
    </location>
</feature>
<sequence>MRSSLVASCLVFLVVDFGSTTGLTSPEVQDGQVQTVEAVLGHGLTLQCHLPDMEDKSGLTIRWQRWATHRGAVHDDAELTAERVVRRRRHHRRRSRRLIHQSTGSALRFASISEEDEGLYRCVASSTSSSVDNIETSVDDEGRDQSFNDTQNDRHSLVSKPTLDQLDVDNATSVSAINDVEQQSGEAAALTSSITATDTTSTVYGSFIYLRIQVAAVLTDYPESPVLIHPLRQQRRKQRLKCLAFGHPTPVIHWRVIDNDSSAHQVRLVEEETRQIKRPQRGYVRSVVGIEWEGRREEDEDDDSWQQTVNVTCSASNAIGRQTHTDTRMFNLERVRPADVRGEQEDEANDNQAGAGYCGRYTGNICRGQLSNPASVWYNISSNDQTGGWLNEQLVHGLWEEVVNTLREPCKSAAKKLLCLYAFPECHLDEDGFARKLPLCYEDCMATRQLFCVDDWAQLESNKQRGFYLGSRGHFRLPKCEKLPRIGSRSFFMSSSHGGSKYGQDPPSCSRGHLTQLVPAEVTTSCIKGRGRFYQGNVSVTRDGIACQRWDAQEPHSHNRPPLNIFPEMQGAENFCRNAGGEEPRPWCYTTDPLVRWQPCDIPQCGHSEVEVTLLPMEATFTPGFVLLLAGVGFLSLLIFLLFLLLCQRALKHKQGYQLPSLQKESIDLQKLRDNSTYQCVGARIDPSLEKLEYPRNDIIYIRDIGQGAFGRVFQAKAPNLVKGEACTIVAVKTLKEEADDEMCANFEKEACLLAELDHPNIIGLLGVCAVGKPMCLLLEFMELGDLRQYLRSCCPSNYIAMPESSGSSNDFKDVKLNAADLTSMGRQIADGMVYLSQRGFVHRDLATRNCLVSSNGPPSSGGGVTVKIADFGLSQRVHWQQYYYTGTDNDAIPIRWMPLESIIFNRYTTSSDVWAFGVCLWEIFSYAQQPYQGMSHEEVVRYLQTGGMLQPPAHASCAIYAVMRSCWHSAASERPTFVDLHDELVAIEEALCCQPRPASDPPPVHL</sequence>
<dbReference type="Pfam" id="PF01392">
    <property type="entry name" value="Fz"/>
    <property type="match status" value="1"/>
</dbReference>
<evidence type="ECO:0000256" key="21">
    <source>
        <dbReference type="PIRSR" id="PIRSR000615-1"/>
    </source>
</evidence>
<dbReference type="Pfam" id="PF07714">
    <property type="entry name" value="PK_Tyr_Ser-Thr"/>
    <property type="match status" value="1"/>
</dbReference>
<evidence type="ECO:0000256" key="24">
    <source>
        <dbReference type="PROSITE-ProRule" id="PRU00121"/>
    </source>
</evidence>
<evidence type="ECO:0000256" key="28">
    <source>
        <dbReference type="SAM" id="SignalP"/>
    </source>
</evidence>
<dbReference type="InterPro" id="IPR000719">
    <property type="entry name" value="Prot_kinase_dom"/>
</dbReference>
<evidence type="ECO:0000256" key="17">
    <source>
        <dbReference type="ARBA" id="ARBA00023170"/>
    </source>
</evidence>
<dbReference type="InterPro" id="IPR000001">
    <property type="entry name" value="Kringle"/>
</dbReference>
<dbReference type="PROSITE" id="PS50011">
    <property type="entry name" value="PROTEIN_KINASE_DOM"/>
    <property type="match status" value="1"/>
</dbReference>
<evidence type="ECO:0000256" key="10">
    <source>
        <dbReference type="ARBA" id="ARBA00022741"/>
    </source>
</evidence>
<feature type="domain" description="Ig-like" evidence="32">
    <location>
        <begin position="26"/>
        <end position="139"/>
    </location>
</feature>
<evidence type="ECO:0000256" key="4">
    <source>
        <dbReference type="ARBA" id="ARBA00022475"/>
    </source>
</evidence>
<dbReference type="EMBL" id="GDIQ01089830">
    <property type="protein sequence ID" value="JAN04907.1"/>
    <property type="molecule type" value="Transcribed_RNA"/>
</dbReference>
<evidence type="ECO:0000256" key="22">
    <source>
        <dbReference type="PIRSR" id="PIRSR000615-2"/>
    </source>
</evidence>
<feature type="transmembrane region" description="Helical" evidence="27">
    <location>
        <begin position="625"/>
        <end position="647"/>
    </location>
</feature>
<dbReference type="FunFam" id="1.10.2000.10:FF:000009">
    <property type="entry name" value="Muscle, skeletal, receptor tyrosine kinase"/>
    <property type="match status" value="1"/>
</dbReference>
<feature type="signal peptide" evidence="28">
    <location>
        <begin position="1"/>
        <end position="22"/>
    </location>
</feature>
<dbReference type="EMBL" id="LRGB01001363">
    <property type="protein sequence ID" value="KZS12202.1"/>
    <property type="molecule type" value="Genomic_DNA"/>
</dbReference>
<gene>
    <name evidence="34" type="ORF">APZ42_022977</name>
</gene>
<dbReference type="InterPro" id="IPR038178">
    <property type="entry name" value="Kringle_sf"/>
</dbReference>
<evidence type="ECO:0000313" key="35">
    <source>
        <dbReference type="Proteomes" id="UP000076858"/>
    </source>
</evidence>
<protein>
    <recommendedName>
        <fullName evidence="2">receptor protein-tyrosine kinase</fullName>
        <ecNumber evidence="2">2.7.10.1</ecNumber>
    </recommendedName>
</protein>
<keyword evidence="8 27" id="KW-0812">Transmembrane</keyword>
<dbReference type="GO" id="GO:0004714">
    <property type="term" value="F:transmembrane receptor protein tyrosine kinase activity"/>
    <property type="evidence" value="ECO:0007669"/>
    <property type="project" value="UniProtKB-EC"/>
</dbReference>
<keyword evidence="9 28" id="KW-0732">Signal</keyword>
<evidence type="ECO:0000256" key="14">
    <source>
        <dbReference type="ARBA" id="ARBA00023136"/>
    </source>
</evidence>
<dbReference type="SMART" id="SM00130">
    <property type="entry name" value="KR"/>
    <property type="match status" value="1"/>
</dbReference>
<dbReference type="GO" id="GO:0043235">
    <property type="term" value="C:receptor complex"/>
    <property type="evidence" value="ECO:0007669"/>
    <property type="project" value="TreeGrafter"/>
</dbReference>
<dbReference type="Gene3D" id="1.10.510.10">
    <property type="entry name" value="Transferase(Phosphotransferase) domain 1"/>
    <property type="match status" value="1"/>
</dbReference>
<dbReference type="SUPFAM" id="SSF48726">
    <property type="entry name" value="Immunoglobulin"/>
    <property type="match status" value="1"/>
</dbReference>
<evidence type="ECO:0000256" key="16">
    <source>
        <dbReference type="ARBA" id="ARBA00023157"/>
    </source>
</evidence>
<dbReference type="PRINTS" id="PR00018">
    <property type="entry name" value="KRINGLE"/>
</dbReference>
<keyword evidence="6 24" id="KW-0420">Kringle</keyword>
<dbReference type="SUPFAM" id="SSF56112">
    <property type="entry name" value="Protein kinase-like (PK-like)"/>
    <property type="match status" value="1"/>
</dbReference>
<keyword evidence="4" id="KW-1003">Cell membrane</keyword>
<feature type="domain" description="Kringle" evidence="31">
    <location>
        <begin position="525"/>
        <end position="605"/>
    </location>
</feature>
<name>A0A0P5NZ85_9CRUS</name>
<keyword evidence="11 34" id="KW-0418">Kinase</keyword>
<evidence type="ECO:0000256" key="13">
    <source>
        <dbReference type="ARBA" id="ARBA00022989"/>
    </source>
</evidence>
<keyword evidence="16" id="KW-1015">Disulfide bond</keyword>
<feature type="binding site" evidence="23">
    <location>
        <position position="850"/>
    </location>
    <ligand>
        <name>Mg(2+)</name>
        <dbReference type="ChEBI" id="CHEBI:18420"/>
    </ligand>
</feature>
<dbReference type="InterPro" id="IPR007110">
    <property type="entry name" value="Ig-like_dom"/>
</dbReference>
<dbReference type="EC" id="2.7.10.1" evidence="2"/>
<evidence type="ECO:0000313" key="34">
    <source>
        <dbReference type="EMBL" id="KZS12202.1"/>
    </source>
</evidence>
<dbReference type="PROSITE" id="PS50835">
    <property type="entry name" value="IG_LIKE"/>
    <property type="match status" value="1"/>
</dbReference>
<reference evidence="34 35" key="2">
    <citation type="submission" date="2016-03" db="EMBL/GenBank/DDBJ databases">
        <title>EvidentialGene: Evidence-directed Construction of Genes on Genomes.</title>
        <authorList>
            <person name="Gilbert D.G."/>
            <person name="Choi J.-H."/>
            <person name="Mockaitis K."/>
            <person name="Colbourne J."/>
            <person name="Pfrender M."/>
        </authorList>
    </citation>
    <scope>NUCLEOTIDE SEQUENCE [LARGE SCALE GENOMIC DNA]</scope>
    <source>
        <strain evidence="34 35">Xinb3</strain>
        <tissue evidence="34">Complete organism</tissue>
    </source>
</reference>
<dbReference type="STRING" id="35525.A0A0P5NZ85"/>
<keyword evidence="23" id="KW-0479">Metal-binding</keyword>
<evidence type="ECO:0000259" key="29">
    <source>
        <dbReference type="PROSITE" id="PS50011"/>
    </source>
</evidence>
<dbReference type="PROSITE" id="PS00109">
    <property type="entry name" value="PROTEIN_KINASE_TYR"/>
    <property type="match status" value="1"/>
</dbReference>
<evidence type="ECO:0000313" key="33">
    <source>
        <dbReference type="EMBL" id="JAN04907.1"/>
    </source>
</evidence>
<evidence type="ECO:0000256" key="27">
    <source>
        <dbReference type="SAM" id="Phobius"/>
    </source>
</evidence>
<dbReference type="OrthoDB" id="3256376at2759"/>
<evidence type="ECO:0000256" key="19">
    <source>
        <dbReference type="ARBA" id="ARBA00023319"/>
    </source>
</evidence>
<organism evidence="34 35">
    <name type="scientific">Daphnia magna</name>
    <dbReference type="NCBI Taxonomy" id="35525"/>
    <lineage>
        <taxon>Eukaryota</taxon>
        <taxon>Metazoa</taxon>
        <taxon>Ecdysozoa</taxon>
        <taxon>Arthropoda</taxon>
        <taxon>Crustacea</taxon>
        <taxon>Branchiopoda</taxon>
        <taxon>Diplostraca</taxon>
        <taxon>Cladocera</taxon>
        <taxon>Anomopoda</taxon>
        <taxon>Daphniidae</taxon>
        <taxon>Daphnia</taxon>
    </lineage>
</organism>
<keyword evidence="7" id="KW-0808">Transferase</keyword>
<dbReference type="InterPro" id="IPR018056">
    <property type="entry name" value="Kringle_CS"/>
</dbReference>
<feature type="binding site" evidence="22">
    <location>
        <begin position="706"/>
        <end position="713"/>
    </location>
    <ligand>
        <name>ATP</name>
        <dbReference type="ChEBI" id="CHEBI:30616"/>
    </ligand>
</feature>
<dbReference type="Gene3D" id="1.10.2000.10">
    <property type="entry name" value="Frizzled cysteine-rich domain"/>
    <property type="match status" value="1"/>
</dbReference>